<dbReference type="InterPro" id="IPR017900">
    <property type="entry name" value="4Fe4S_Fe_S_CS"/>
</dbReference>
<proteinExistence type="predicted"/>
<evidence type="ECO:0000313" key="6">
    <source>
        <dbReference type="EMBL" id="AKA67203.1"/>
    </source>
</evidence>
<dbReference type="GO" id="GO:0051536">
    <property type="term" value="F:iron-sulfur cluster binding"/>
    <property type="evidence" value="ECO:0007669"/>
    <property type="project" value="UniProtKB-KW"/>
</dbReference>
<accession>A0A0E3M660</accession>
<dbReference type="GO" id="GO:0016651">
    <property type="term" value="F:oxidoreductase activity, acting on NAD(P)H"/>
    <property type="evidence" value="ECO:0007669"/>
    <property type="project" value="UniProtKB-ARBA"/>
</dbReference>
<dbReference type="InterPro" id="IPR029039">
    <property type="entry name" value="Flavoprotein-like_sf"/>
</dbReference>
<organism evidence="6 7">
    <name type="scientific">Clostridium scatologenes</name>
    <dbReference type="NCBI Taxonomy" id="1548"/>
    <lineage>
        <taxon>Bacteria</taxon>
        <taxon>Bacillati</taxon>
        <taxon>Bacillota</taxon>
        <taxon>Clostridia</taxon>
        <taxon>Eubacteriales</taxon>
        <taxon>Clostridiaceae</taxon>
        <taxon>Clostridium</taxon>
    </lineage>
</organism>
<dbReference type="Proteomes" id="UP000033115">
    <property type="component" value="Chromosome"/>
</dbReference>
<keyword evidence="7" id="KW-1185">Reference proteome</keyword>
<dbReference type="SUPFAM" id="SSF52218">
    <property type="entry name" value="Flavoproteins"/>
    <property type="match status" value="1"/>
</dbReference>
<keyword evidence="3" id="KW-0411">Iron-sulfur</keyword>
<sequence length="258" mass="29105">MGTTIYYFTGTGNSLKVAKDLSSALDEVKLVQISKNNIEDIDSDLSEKIGFVYPVYFLGLPTMFKSFLEKLQINKNAYIFAVATFGSGSGISIKQIENILNKKGAKLSASFGIAMPGSYQVMYPPYSEEKQQQLFKKEEEEILKIAPIIKNNQVVGKNGNVIVNTIGGFIYKSFKPSDKDKNFWTDDKCNGCGTCSKICPANNIKIIEGKPKWQHNCELCVGCMQWCPQQSIQYKKNTVKRGRYHHPDIKVMELFQKY</sequence>
<feature type="domain" description="Flavodoxin-like" evidence="4">
    <location>
        <begin position="3"/>
        <end position="143"/>
    </location>
</feature>
<gene>
    <name evidence="6" type="ORF">CSCA_0078</name>
</gene>
<dbReference type="Gene3D" id="3.30.70.20">
    <property type="match status" value="1"/>
</dbReference>
<dbReference type="InterPro" id="IPR008254">
    <property type="entry name" value="Flavodoxin/NO_synth"/>
</dbReference>
<dbReference type="GO" id="GO:0046872">
    <property type="term" value="F:metal ion binding"/>
    <property type="evidence" value="ECO:0007669"/>
    <property type="project" value="UniProtKB-KW"/>
</dbReference>
<feature type="domain" description="4Fe-4S ferredoxin-type" evidence="5">
    <location>
        <begin position="180"/>
        <end position="209"/>
    </location>
</feature>
<dbReference type="AlphaFoldDB" id="A0A0E3M660"/>
<dbReference type="HOGENOM" id="CLU_068049_0_0_9"/>
<dbReference type="InterPro" id="IPR026816">
    <property type="entry name" value="Flavodoxin_dom"/>
</dbReference>
<dbReference type="NCBIfam" id="NF038196">
    <property type="entry name" value="ferrodoxin_EFR1"/>
    <property type="match status" value="1"/>
</dbReference>
<name>A0A0E3M660_CLOSL</name>
<evidence type="ECO:0000313" key="7">
    <source>
        <dbReference type="Proteomes" id="UP000033115"/>
    </source>
</evidence>
<dbReference type="SUPFAM" id="SSF54862">
    <property type="entry name" value="4Fe-4S ferredoxins"/>
    <property type="match status" value="1"/>
</dbReference>
<dbReference type="PROSITE" id="PS00198">
    <property type="entry name" value="4FE4S_FER_1"/>
    <property type="match status" value="1"/>
</dbReference>
<dbReference type="Gene3D" id="3.40.50.360">
    <property type="match status" value="1"/>
</dbReference>
<evidence type="ECO:0000259" key="4">
    <source>
        <dbReference type="PROSITE" id="PS50902"/>
    </source>
</evidence>
<dbReference type="KEGG" id="csq:CSCA_0078"/>
<dbReference type="PROSITE" id="PS51379">
    <property type="entry name" value="4FE4S_FER_2"/>
    <property type="match status" value="1"/>
</dbReference>
<reference evidence="6 7" key="1">
    <citation type="journal article" date="2015" name="J. Biotechnol.">
        <title>Complete genome sequence of a malodorant-producing acetogen, Clostridium scatologenes ATCC 25775(T).</title>
        <authorList>
            <person name="Zhu Z."/>
            <person name="Guo T."/>
            <person name="Zheng H."/>
            <person name="Song T."/>
            <person name="Ouyang P."/>
            <person name="Xie J."/>
        </authorList>
    </citation>
    <scope>NUCLEOTIDE SEQUENCE [LARGE SCALE GENOMIC DNA]</scope>
    <source>
        <strain evidence="6 7">ATCC 25775</strain>
    </source>
</reference>
<evidence type="ECO:0000259" key="5">
    <source>
        <dbReference type="PROSITE" id="PS51379"/>
    </source>
</evidence>
<dbReference type="PROSITE" id="PS50902">
    <property type="entry name" value="FLAVODOXIN_LIKE"/>
    <property type="match status" value="1"/>
</dbReference>
<dbReference type="GO" id="GO:0010181">
    <property type="term" value="F:FMN binding"/>
    <property type="evidence" value="ECO:0007669"/>
    <property type="project" value="InterPro"/>
</dbReference>
<dbReference type="STRING" id="1548.CSCA_0078"/>
<protein>
    <submittedName>
        <fullName evidence="6">4Fe-4S ferredoxin iron-sulfur binding domain protein</fullName>
    </submittedName>
</protein>
<keyword evidence="1" id="KW-0479">Metal-binding</keyword>
<dbReference type="Pfam" id="PF00037">
    <property type="entry name" value="Fer4"/>
    <property type="match status" value="1"/>
</dbReference>
<evidence type="ECO:0000256" key="3">
    <source>
        <dbReference type="ARBA" id="ARBA00023014"/>
    </source>
</evidence>
<evidence type="ECO:0000256" key="1">
    <source>
        <dbReference type="ARBA" id="ARBA00022723"/>
    </source>
</evidence>
<dbReference type="InterPro" id="IPR047964">
    <property type="entry name" value="EFR1-like"/>
</dbReference>
<keyword evidence="2" id="KW-0408">Iron</keyword>
<dbReference type="InterPro" id="IPR017896">
    <property type="entry name" value="4Fe4S_Fe-S-bd"/>
</dbReference>
<dbReference type="Pfam" id="PF12724">
    <property type="entry name" value="Flavodoxin_5"/>
    <property type="match status" value="1"/>
</dbReference>
<evidence type="ECO:0000256" key="2">
    <source>
        <dbReference type="ARBA" id="ARBA00023004"/>
    </source>
</evidence>
<dbReference type="RefSeq" id="WP_029162193.1">
    <property type="nucleotide sequence ID" value="NZ_CP009933.1"/>
</dbReference>
<dbReference type="EMBL" id="CP009933">
    <property type="protein sequence ID" value="AKA67203.1"/>
    <property type="molecule type" value="Genomic_DNA"/>
</dbReference>